<dbReference type="SUPFAM" id="SSF56112">
    <property type="entry name" value="Protein kinase-like (PK-like)"/>
    <property type="match status" value="1"/>
</dbReference>
<proteinExistence type="predicted"/>
<dbReference type="RefSeq" id="WP_367636411.1">
    <property type="nucleotide sequence ID" value="NZ_JBFNQN010000002.1"/>
</dbReference>
<dbReference type="InterPro" id="IPR002575">
    <property type="entry name" value="Aminoglycoside_PTrfase"/>
</dbReference>
<dbReference type="Gene3D" id="3.90.1200.10">
    <property type="match status" value="1"/>
</dbReference>
<dbReference type="Proteomes" id="UP001555826">
    <property type="component" value="Unassembled WGS sequence"/>
</dbReference>
<evidence type="ECO:0000313" key="3">
    <source>
        <dbReference type="Proteomes" id="UP001555826"/>
    </source>
</evidence>
<name>A0ABV3P2G6_9ACTN</name>
<dbReference type="EMBL" id="JBFNQN010000002">
    <property type="protein sequence ID" value="MEW9263819.1"/>
    <property type="molecule type" value="Genomic_DNA"/>
</dbReference>
<reference evidence="2 3" key="1">
    <citation type="submission" date="2024-07" db="EMBL/GenBank/DDBJ databases">
        <authorList>
            <person name="Thanompreechachai J."/>
            <person name="Duangmal K."/>
        </authorList>
    </citation>
    <scope>NUCLEOTIDE SEQUENCE [LARGE SCALE GENOMIC DNA]</scope>
    <source>
        <strain evidence="2 3">KCTC 19886</strain>
    </source>
</reference>
<comment type="caution">
    <text evidence="2">The sequence shown here is derived from an EMBL/GenBank/DDBJ whole genome shotgun (WGS) entry which is preliminary data.</text>
</comment>
<accession>A0ABV3P2G6</accession>
<dbReference type="InterPro" id="IPR011009">
    <property type="entry name" value="Kinase-like_dom_sf"/>
</dbReference>
<dbReference type="Pfam" id="PF01636">
    <property type="entry name" value="APH"/>
    <property type="match status" value="1"/>
</dbReference>
<gene>
    <name evidence="2" type="ORF">AB1207_03585</name>
</gene>
<sequence length="255" mass="28649">MSWNQLDTTVLRVTDGTGEFVVKASGRTNHHLLREISAHEDAVAVLAATGHAPRLLHADRERRVLVTRYLPGDLVEGTAAEHDPEVHRQAGRLLRVLHAQDGRVEQEFERSASAKSLAALHRPHRIPAAQADRVRTVLTAYRPRLAVLVPTHGDWQPRNWLLDAGAVRVIDFGRFDRRPAMSDLCRLAVQQWRSDVRLEAAFLDGYGSDPRDPGVWPFLQVREAVATAVWAHEVGDGQFERQGHRMLREALSAFD</sequence>
<evidence type="ECO:0000313" key="2">
    <source>
        <dbReference type="EMBL" id="MEW9263819.1"/>
    </source>
</evidence>
<evidence type="ECO:0000259" key="1">
    <source>
        <dbReference type="Pfam" id="PF01636"/>
    </source>
</evidence>
<feature type="domain" description="Aminoglycoside phosphotransferase" evidence="1">
    <location>
        <begin position="6"/>
        <end position="211"/>
    </location>
</feature>
<organism evidence="2 3">
    <name type="scientific">Kineococcus endophyticus</name>
    <dbReference type="NCBI Taxonomy" id="1181883"/>
    <lineage>
        <taxon>Bacteria</taxon>
        <taxon>Bacillati</taxon>
        <taxon>Actinomycetota</taxon>
        <taxon>Actinomycetes</taxon>
        <taxon>Kineosporiales</taxon>
        <taxon>Kineosporiaceae</taxon>
        <taxon>Kineococcus</taxon>
    </lineage>
</organism>
<keyword evidence="3" id="KW-1185">Reference proteome</keyword>
<protein>
    <submittedName>
        <fullName evidence="2">Phosphotransferase</fullName>
    </submittedName>
</protein>